<name>A0A0L6U8Z8_9BASI</name>
<dbReference type="AlphaFoldDB" id="A0A0L6U8Z8"/>
<dbReference type="Proteomes" id="UP000037035">
    <property type="component" value="Unassembled WGS sequence"/>
</dbReference>
<protein>
    <submittedName>
        <fullName evidence="1">Uncharacterized protein</fullName>
    </submittedName>
</protein>
<dbReference type="VEuPathDB" id="FungiDB:VP01_8616g1"/>
<dbReference type="EMBL" id="LAVV01014178">
    <property type="protein sequence ID" value="KNZ44976.1"/>
    <property type="molecule type" value="Genomic_DNA"/>
</dbReference>
<keyword evidence="2" id="KW-1185">Reference proteome</keyword>
<organism evidence="1 2">
    <name type="scientific">Puccinia sorghi</name>
    <dbReference type="NCBI Taxonomy" id="27349"/>
    <lineage>
        <taxon>Eukaryota</taxon>
        <taxon>Fungi</taxon>
        <taxon>Dikarya</taxon>
        <taxon>Basidiomycota</taxon>
        <taxon>Pucciniomycotina</taxon>
        <taxon>Pucciniomycetes</taxon>
        <taxon>Pucciniales</taxon>
        <taxon>Pucciniaceae</taxon>
        <taxon>Puccinia</taxon>
    </lineage>
</organism>
<comment type="caution">
    <text evidence="1">The sequence shown here is derived from an EMBL/GenBank/DDBJ whole genome shotgun (WGS) entry which is preliminary data.</text>
</comment>
<gene>
    <name evidence="1" type="ORF">VP01_8616g1</name>
</gene>
<accession>A0A0L6U8Z8</accession>
<proteinExistence type="predicted"/>
<reference evidence="1 2" key="1">
    <citation type="submission" date="2015-08" db="EMBL/GenBank/DDBJ databases">
        <title>Next Generation Sequencing and Analysis of the Genome of Puccinia sorghi L Schw, the Causal Agent of Maize Common Rust.</title>
        <authorList>
            <person name="Rochi L."/>
            <person name="Burguener G."/>
            <person name="Darino M."/>
            <person name="Turjanski A."/>
            <person name="Kreff E."/>
            <person name="Dieguez M.J."/>
            <person name="Sacco F."/>
        </authorList>
    </citation>
    <scope>NUCLEOTIDE SEQUENCE [LARGE SCALE GENOMIC DNA]</scope>
    <source>
        <strain evidence="1 2">RO10H11247</strain>
    </source>
</reference>
<evidence type="ECO:0000313" key="1">
    <source>
        <dbReference type="EMBL" id="KNZ44976.1"/>
    </source>
</evidence>
<evidence type="ECO:0000313" key="2">
    <source>
        <dbReference type="Proteomes" id="UP000037035"/>
    </source>
</evidence>
<sequence>MFEGGFLDVAVELFLWPGKYLERLGASINCLFIDSFLTPSFLMNFVQPQIIQFAQALCHVTNPAH</sequence>